<keyword evidence="6" id="KW-0862">Zinc</keyword>
<dbReference type="AlphaFoldDB" id="A0A7R9A9X9"/>
<organism evidence="8">
    <name type="scientific">Darwinula stevensoni</name>
    <dbReference type="NCBI Taxonomy" id="69355"/>
    <lineage>
        <taxon>Eukaryota</taxon>
        <taxon>Metazoa</taxon>
        <taxon>Ecdysozoa</taxon>
        <taxon>Arthropoda</taxon>
        <taxon>Crustacea</taxon>
        <taxon>Oligostraca</taxon>
        <taxon>Ostracoda</taxon>
        <taxon>Podocopa</taxon>
        <taxon>Podocopida</taxon>
        <taxon>Darwinulocopina</taxon>
        <taxon>Darwinuloidea</taxon>
        <taxon>Darwinulidae</taxon>
        <taxon>Darwinula</taxon>
    </lineage>
</organism>
<reference evidence="8" key="1">
    <citation type="submission" date="2020-11" db="EMBL/GenBank/DDBJ databases">
        <authorList>
            <person name="Tran Van P."/>
        </authorList>
    </citation>
    <scope>NUCLEOTIDE SEQUENCE</scope>
</reference>
<keyword evidence="9" id="KW-1185">Reference proteome</keyword>
<dbReference type="InterPro" id="IPR001365">
    <property type="entry name" value="A_deaminase_dom"/>
</dbReference>
<evidence type="ECO:0000256" key="3">
    <source>
        <dbReference type="ARBA" id="ARBA00012784"/>
    </source>
</evidence>
<evidence type="ECO:0000256" key="1">
    <source>
        <dbReference type="ARBA" id="ARBA00001947"/>
    </source>
</evidence>
<feature type="domain" description="Adenosine deaminase" evidence="7">
    <location>
        <begin position="176"/>
        <end position="302"/>
    </location>
</feature>
<dbReference type="InterPro" id="IPR032466">
    <property type="entry name" value="Metal_Hydrolase"/>
</dbReference>
<comment type="similarity">
    <text evidence="2">Belongs to the metallo-dependent hydrolases superfamily. Adenosine and AMP deaminases family.</text>
</comment>
<dbReference type="GO" id="GO:0004000">
    <property type="term" value="F:adenosine deaminase activity"/>
    <property type="evidence" value="ECO:0007669"/>
    <property type="project" value="TreeGrafter"/>
</dbReference>
<dbReference type="Gene3D" id="3.20.20.140">
    <property type="entry name" value="Metal-dependent hydrolases"/>
    <property type="match status" value="2"/>
</dbReference>
<accession>A0A7R9A9X9</accession>
<dbReference type="GO" id="GO:0060169">
    <property type="term" value="P:negative regulation of adenosine receptor signaling pathway"/>
    <property type="evidence" value="ECO:0007669"/>
    <property type="project" value="TreeGrafter"/>
</dbReference>
<keyword evidence="4" id="KW-0479">Metal-binding</keyword>
<dbReference type="GO" id="GO:0006154">
    <property type="term" value="P:adenosine catabolic process"/>
    <property type="evidence" value="ECO:0007669"/>
    <property type="project" value="TreeGrafter"/>
</dbReference>
<dbReference type="EMBL" id="LR902163">
    <property type="protein sequence ID" value="CAD7250084.1"/>
    <property type="molecule type" value="Genomic_DNA"/>
</dbReference>
<dbReference type="InterPro" id="IPR006330">
    <property type="entry name" value="Ado/ade_deaminase"/>
</dbReference>
<keyword evidence="5" id="KW-0378">Hydrolase</keyword>
<dbReference type="Pfam" id="PF00962">
    <property type="entry name" value="A_deaminase"/>
    <property type="match status" value="2"/>
</dbReference>
<dbReference type="GO" id="GO:0043103">
    <property type="term" value="P:hypoxanthine salvage"/>
    <property type="evidence" value="ECO:0007669"/>
    <property type="project" value="TreeGrafter"/>
</dbReference>
<dbReference type="GO" id="GO:0009897">
    <property type="term" value="C:external side of plasma membrane"/>
    <property type="evidence" value="ECO:0007669"/>
    <property type="project" value="TreeGrafter"/>
</dbReference>
<dbReference type="Proteomes" id="UP000677054">
    <property type="component" value="Unassembled WGS sequence"/>
</dbReference>
<dbReference type="PANTHER" id="PTHR11409:SF43">
    <property type="entry name" value="ADENOSINE DEAMINASE"/>
    <property type="match status" value="1"/>
</dbReference>
<protein>
    <recommendedName>
        <fullName evidence="3">adenosine deaminase</fullName>
        <ecNumber evidence="3">3.5.4.4</ecNumber>
    </recommendedName>
</protein>
<evidence type="ECO:0000313" key="8">
    <source>
        <dbReference type="EMBL" id="CAD7250084.1"/>
    </source>
</evidence>
<evidence type="ECO:0000256" key="6">
    <source>
        <dbReference type="ARBA" id="ARBA00022833"/>
    </source>
</evidence>
<dbReference type="SUPFAM" id="SSF51556">
    <property type="entry name" value="Metallo-dependent hydrolases"/>
    <property type="match status" value="1"/>
</dbReference>
<feature type="domain" description="Adenosine deaminase" evidence="7">
    <location>
        <begin position="19"/>
        <end position="84"/>
    </location>
</feature>
<evidence type="ECO:0000313" key="9">
    <source>
        <dbReference type="Proteomes" id="UP000677054"/>
    </source>
</evidence>
<comment type="cofactor">
    <cofactor evidence="1">
        <name>Zn(2+)</name>
        <dbReference type="ChEBI" id="CHEBI:29105"/>
    </cofactor>
</comment>
<evidence type="ECO:0000256" key="5">
    <source>
        <dbReference type="ARBA" id="ARBA00022801"/>
    </source>
</evidence>
<gene>
    <name evidence="8" type="ORF">DSTB1V02_LOCUS9868</name>
</gene>
<dbReference type="GO" id="GO:0046872">
    <property type="term" value="F:metal ion binding"/>
    <property type="evidence" value="ECO:0007669"/>
    <property type="project" value="UniProtKB-KW"/>
</dbReference>
<dbReference type="GO" id="GO:0005829">
    <property type="term" value="C:cytosol"/>
    <property type="evidence" value="ECO:0007669"/>
    <property type="project" value="TreeGrafter"/>
</dbReference>
<dbReference type="EC" id="3.5.4.4" evidence="3"/>
<dbReference type="PANTHER" id="PTHR11409">
    <property type="entry name" value="ADENOSINE DEAMINASE"/>
    <property type="match status" value="1"/>
</dbReference>
<dbReference type="OrthoDB" id="8300218at2759"/>
<dbReference type="GO" id="GO:0046103">
    <property type="term" value="P:inosine biosynthetic process"/>
    <property type="evidence" value="ECO:0007669"/>
    <property type="project" value="TreeGrafter"/>
</dbReference>
<dbReference type="EMBL" id="CAJPEV010002646">
    <property type="protein sequence ID" value="CAG0897613.1"/>
    <property type="molecule type" value="Genomic_DNA"/>
</dbReference>
<sequence>MAAIPRNRMTSEASIPKGRVELHCHLDGAIRHTTIWELLKTKELPMPGNGSLEALTNALTIHRPKDLNHFLSKFSIFVPAIVTKELPMPGNGSLEALTNALTIHRPKDLNHFLSKFSIFVPAIVLHEAGKSPSEIFRLLQNNGDNRDVIKRTIEQFLGTNSTEDRHRSGRPKDDVDAVERMAFEFVEDQARNGVCYCEARYCPFLLLQKHCNDHLLKLDPGFVPEHNEIRLEGRDKCPTVRDVVRAVNRGFQRGEEVTGVKARSILACIRGMPEWSRDILELCEEFSHSVMGIDIAGDEAGKTLKGETEGLLRIPVDFPPSYS</sequence>
<proteinExistence type="inferred from homology"/>
<evidence type="ECO:0000256" key="4">
    <source>
        <dbReference type="ARBA" id="ARBA00022723"/>
    </source>
</evidence>
<name>A0A7R9A9X9_9CRUS</name>
<evidence type="ECO:0000259" key="7">
    <source>
        <dbReference type="Pfam" id="PF00962"/>
    </source>
</evidence>
<evidence type="ECO:0000256" key="2">
    <source>
        <dbReference type="ARBA" id="ARBA00006676"/>
    </source>
</evidence>